<dbReference type="InParanoid" id="G0PDM0"/>
<dbReference type="EMBL" id="GL380281">
    <property type="protein sequence ID" value="EGT51911.1"/>
    <property type="molecule type" value="Genomic_DNA"/>
</dbReference>
<dbReference type="STRING" id="135651.G0PDM0"/>
<evidence type="ECO:0000313" key="3">
    <source>
        <dbReference type="Proteomes" id="UP000008068"/>
    </source>
</evidence>
<organism evidence="3">
    <name type="scientific">Caenorhabditis brenneri</name>
    <name type="common">Nematode worm</name>
    <dbReference type="NCBI Taxonomy" id="135651"/>
    <lineage>
        <taxon>Eukaryota</taxon>
        <taxon>Metazoa</taxon>
        <taxon>Ecdysozoa</taxon>
        <taxon>Nematoda</taxon>
        <taxon>Chromadorea</taxon>
        <taxon>Rhabditida</taxon>
        <taxon>Rhabditina</taxon>
        <taxon>Rhabditomorpha</taxon>
        <taxon>Rhabditoidea</taxon>
        <taxon>Rhabditidae</taxon>
        <taxon>Peloderinae</taxon>
        <taxon>Caenorhabditis</taxon>
    </lineage>
</organism>
<dbReference type="AlphaFoldDB" id="G0PDM0"/>
<gene>
    <name evidence="2" type="ORF">CAEBREN_29937</name>
</gene>
<feature type="region of interest" description="Disordered" evidence="1">
    <location>
        <begin position="1"/>
        <end position="40"/>
    </location>
</feature>
<proteinExistence type="predicted"/>
<accession>G0PDM0</accession>
<evidence type="ECO:0000313" key="2">
    <source>
        <dbReference type="EMBL" id="EGT51911.1"/>
    </source>
</evidence>
<protein>
    <submittedName>
        <fullName evidence="2">Uncharacterized protein</fullName>
    </submittedName>
</protein>
<reference evidence="3" key="1">
    <citation type="submission" date="2011-07" db="EMBL/GenBank/DDBJ databases">
        <authorList>
            <consortium name="Caenorhabditis brenneri Sequencing and Analysis Consortium"/>
            <person name="Wilson R.K."/>
        </authorList>
    </citation>
    <scope>NUCLEOTIDE SEQUENCE [LARGE SCALE GENOMIC DNA]</scope>
    <source>
        <strain evidence="3">PB2801</strain>
    </source>
</reference>
<keyword evidence="3" id="KW-1185">Reference proteome</keyword>
<dbReference type="eggNOG" id="KOG1096">
    <property type="taxonomic scope" value="Eukaryota"/>
</dbReference>
<name>G0PDM0_CAEBE</name>
<dbReference type="HOGENOM" id="CLU_2760073_0_0_1"/>
<sequence>MPTDTNGVHFFTPAAEHSDEETTAASPHSDTGRPNPLDPLNIPLRDYGMSKFRELYRLGVSTWPEFWYPR</sequence>
<dbReference type="Proteomes" id="UP000008068">
    <property type="component" value="Unassembled WGS sequence"/>
</dbReference>
<evidence type="ECO:0000256" key="1">
    <source>
        <dbReference type="SAM" id="MobiDB-lite"/>
    </source>
</evidence>